<sequence length="197" mass="21611">MSKATVTFVTGNANKLREVQQILGAEGIGKAIVNQKVDLEEVQGTLNDVTIAKTRKAAEIINGPVLVEDTGLEFNGLKGLPGPYIKWFLESLGNQGLYDMLYKFEDKTGRAICTFGFSEGPGSEVLLFQGIVDGTIVSPRGPKDSSKPVFGWNPIFEPKGYTETYAEMDGEQKNAISHRYVALMKLKEFLEKRAESA</sequence>
<accession>A0A5E8BER8</accession>
<evidence type="ECO:0000256" key="9">
    <source>
        <dbReference type="ARBA" id="ARBA00093218"/>
    </source>
</evidence>
<dbReference type="GO" id="GO:0009117">
    <property type="term" value="P:nucleotide metabolic process"/>
    <property type="evidence" value="ECO:0007669"/>
    <property type="project" value="UniProtKB-KW"/>
</dbReference>
<comment type="catalytic activity">
    <reaction evidence="9">
        <text>ITP + H2O = IMP + diphosphate + H(+)</text>
        <dbReference type="Rhea" id="RHEA:29399"/>
        <dbReference type="ChEBI" id="CHEBI:15377"/>
        <dbReference type="ChEBI" id="CHEBI:15378"/>
        <dbReference type="ChEBI" id="CHEBI:33019"/>
        <dbReference type="ChEBI" id="CHEBI:58053"/>
        <dbReference type="ChEBI" id="CHEBI:61402"/>
        <dbReference type="EC" id="3.6.1.66"/>
    </reaction>
    <physiologicalReaction direction="left-to-right" evidence="9">
        <dbReference type="Rhea" id="RHEA:29400"/>
    </physiologicalReaction>
</comment>
<dbReference type="InterPro" id="IPR027502">
    <property type="entry name" value="ITPase"/>
</dbReference>
<keyword evidence="3 12" id="KW-0479">Metal-binding</keyword>
<proteinExistence type="inferred from homology"/>
<comment type="cofactor">
    <cofactor evidence="12">
        <name>Mg(2+)</name>
        <dbReference type="ChEBI" id="CHEBI:18420"/>
    </cofactor>
    <cofactor evidence="12">
        <name>Mn(2+)</name>
        <dbReference type="ChEBI" id="CHEBI:29035"/>
    </cofactor>
    <text evidence="12">Binds 1 divalent metal cation per subunit; can use either Mg(2+) or Mn(2+).</text>
</comment>
<dbReference type="PANTHER" id="PTHR11067">
    <property type="entry name" value="INOSINE TRIPHOSPHATE PYROPHOSPHATASE/HAM1 PROTEIN"/>
    <property type="match status" value="1"/>
</dbReference>
<comment type="function">
    <text evidence="12">Pyrophosphatase that hydrolyzes non-canonical purine nucleotides such as inosine triphosphate (ITP), deoxyinosine triphosphate (dITP) or xanthosine 5'-triphosphate (XTP) to their respective monophosphate derivatives. The enzyme does not distinguish between the deoxy- and ribose forms. Probably excludes non-canonical purines from RNA and DNA precursor pools, thus preventing their incorporation into RNA and DNA and avoiding chromosomal lesions.</text>
</comment>
<evidence type="ECO:0000256" key="13">
    <source>
        <dbReference type="RuleBase" id="RU003781"/>
    </source>
</evidence>
<reference evidence="14 15" key="1">
    <citation type="submission" date="2019-09" db="EMBL/GenBank/DDBJ databases">
        <authorList>
            <person name="Brejova B."/>
        </authorList>
    </citation>
    <scope>NUCLEOTIDE SEQUENCE [LARGE SCALE GENOMIC DNA]</scope>
</reference>
<evidence type="ECO:0000256" key="5">
    <source>
        <dbReference type="ARBA" id="ARBA00022801"/>
    </source>
</evidence>
<dbReference type="GO" id="GO:0005634">
    <property type="term" value="C:nucleus"/>
    <property type="evidence" value="ECO:0007669"/>
    <property type="project" value="UniProtKB-SubCell"/>
</dbReference>
<evidence type="ECO:0000313" key="14">
    <source>
        <dbReference type="EMBL" id="VVT49230.1"/>
    </source>
</evidence>
<evidence type="ECO:0000256" key="12">
    <source>
        <dbReference type="HAMAP-Rule" id="MF_03148"/>
    </source>
</evidence>
<dbReference type="PANTHER" id="PTHR11067:SF9">
    <property type="entry name" value="INOSINE TRIPHOSPHATE PYROPHOSPHATASE"/>
    <property type="match status" value="1"/>
</dbReference>
<feature type="binding site" evidence="12">
    <location>
        <position position="69"/>
    </location>
    <ligand>
        <name>Mg(2+)</name>
        <dbReference type="ChEBI" id="CHEBI:18420"/>
    </ligand>
</feature>
<dbReference type="GO" id="GO:0036220">
    <property type="term" value="F:ITP diphosphatase activity"/>
    <property type="evidence" value="ECO:0007669"/>
    <property type="project" value="UniProtKB-UniRule"/>
</dbReference>
<dbReference type="GO" id="GO:0035870">
    <property type="term" value="F:dITP diphosphatase activity"/>
    <property type="evidence" value="ECO:0007669"/>
    <property type="project" value="UniProtKB-UniRule"/>
</dbReference>
<keyword evidence="5 12" id="KW-0378">Hydrolase</keyword>
<keyword evidence="6 12" id="KW-0460">Magnesium</keyword>
<keyword evidence="15" id="KW-1185">Reference proteome</keyword>
<feature type="binding site" evidence="12">
    <location>
        <begin position="150"/>
        <end position="153"/>
    </location>
    <ligand>
        <name>ITP</name>
        <dbReference type="ChEBI" id="CHEBI:61402"/>
    </ligand>
</feature>
<comment type="catalytic activity">
    <reaction evidence="12">
        <text>XTP + H2O = XMP + diphosphate + H(+)</text>
        <dbReference type="Rhea" id="RHEA:28610"/>
        <dbReference type="ChEBI" id="CHEBI:15377"/>
        <dbReference type="ChEBI" id="CHEBI:15378"/>
        <dbReference type="ChEBI" id="CHEBI:33019"/>
        <dbReference type="ChEBI" id="CHEBI:57464"/>
        <dbReference type="ChEBI" id="CHEBI:61314"/>
        <dbReference type="EC" id="3.6.1.66"/>
    </reaction>
</comment>
<feature type="binding site" evidence="12">
    <location>
        <position position="53"/>
    </location>
    <ligand>
        <name>ITP</name>
        <dbReference type="ChEBI" id="CHEBI:61402"/>
    </ligand>
</feature>
<evidence type="ECO:0000256" key="11">
    <source>
        <dbReference type="ARBA" id="ARBA00093271"/>
    </source>
</evidence>
<dbReference type="OrthoDB" id="6288734at2759"/>
<evidence type="ECO:0000256" key="2">
    <source>
        <dbReference type="ARBA" id="ARBA00022490"/>
    </source>
</evidence>
<keyword evidence="2 12" id="KW-0963">Cytoplasm</keyword>
<evidence type="ECO:0000256" key="8">
    <source>
        <dbReference type="ARBA" id="ARBA00054940"/>
    </source>
</evidence>
<comment type="function">
    <text evidence="8">Pyrophosphatase that hydrolyzes the non-canonical purine nucleotides inosine triphosphate (ITP), deoxyinosine triphosphate (dITP) as well as 2'-deoxy-N-6-hydroxylaminopurine triphosphate (dHAPTP) and xanthosine 5'-triphosphate (XTP) to their respective monophosphate derivatives. The enzyme does not distinguish between the deoxy- and ribose forms. Probably excludes non-canonical purines from RNA and DNA precursor pools, thus preventing their incorporation into RNA and DNA and avoiding chromosomal lesions.</text>
</comment>
<dbReference type="GO" id="GO:0036222">
    <property type="term" value="F:XTP diphosphatase activity"/>
    <property type="evidence" value="ECO:0007669"/>
    <property type="project" value="UniProtKB-UniRule"/>
</dbReference>
<evidence type="ECO:0000256" key="3">
    <source>
        <dbReference type="ARBA" id="ARBA00022723"/>
    </source>
</evidence>
<dbReference type="NCBIfam" id="TIGR00042">
    <property type="entry name" value="RdgB/HAM1 family non-canonical purine NTP pyrophosphatase"/>
    <property type="match status" value="1"/>
</dbReference>
<dbReference type="EC" id="3.6.1.66" evidence="12"/>
<keyword evidence="7 12" id="KW-0546">Nucleotide metabolism</keyword>
<protein>
    <recommendedName>
        <fullName evidence="12">Inosine triphosphate pyrophosphatase</fullName>
        <shortName evidence="12">ITPase</shortName>
        <shortName evidence="12">Inosine triphosphatase</shortName>
        <ecNumber evidence="12">3.6.1.66</ecNumber>
    </recommendedName>
    <alternativeName>
        <fullName evidence="12">Non-canonical purine NTP pyrophosphatase</fullName>
    </alternativeName>
    <alternativeName>
        <fullName evidence="12">Non-standard purine NTP pyrophosphatase</fullName>
    </alternativeName>
    <alternativeName>
        <fullName evidence="12">Nucleoside-triphosphate diphosphatase</fullName>
    </alternativeName>
    <alternativeName>
        <fullName evidence="12">Nucleoside-triphosphate pyrophosphatase</fullName>
        <shortName evidence="12">NTPase</shortName>
    </alternativeName>
    <alternativeName>
        <fullName evidence="12">XTP/dITP diphosphatase</fullName>
    </alternativeName>
</protein>
<dbReference type="GO" id="GO:0000166">
    <property type="term" value="F:nucleotide binding"/>
    <property type="evidence" value="ECO:0007669"/>
    <property type="project" value="UniProtKB-KW"/>
</dbReference>
<dbReference type="AlphaFoldDB" id="A0A5E8BER8"/>
<dbReference type="GO" id="GO:0005737">
    <property type="term" value="C:cytoplasm"/>
    <property type="evidence" value="ECO:0007669"/>
    <property type="project" value="UniProtKB-SubCell"/>
</dbReference>
<keyword evidence="12" id="KW-0539">Nucleus</keyword>
<evidence type="ECO:0000256" key="6">
    <source>
        <dbReference type="ARBA" id="ARBA00022842"/>
    </source>
</evidence>
<feature type="binding site" evidence="12">
    <location>
        <position position="173"/>
    </location>
    <ligand>
        <name>ITP</name>
        <dbReference type="ChEBI" id="CHEBI:61402"/>
    </ligand>
</feature>
<feature type="binding site" evidence="12">
    <location>
        <begin position="178"/>
        <end position="179"/>
    </location>
    <ligand>
        <name>ITP</name>
        <dbReference type="ChEBI" id="CHEBI:61402"/>
    </ligand>
</feature>
<gene>
    <name evidence="12" type="primary">HAM1</name>
    <name evidence="14" type="ORF">SAPINGB_P002167</name>
</gene>
<dbReference type="SUPFAM" id="SSF52972">
    <property type="entry name" value="ITPase-like"/>
    <property type="match status" value="1"/>
</dbReference>
<dbReference type="CDD" id="cd00515">
    <property type="entry name" value="HAM1"/>
    <property type="match status" value="1"/>
</dbReference>
<dbReference type="GO" id="GO:0046872">
    <property type="term" value="F:metal ion binding"/>
    <property type="evidence" value="ECO:0007669"/>
    <property type="project" value="UniProtKB-KW"/>
</dbReference>
<dbReference type="Proteomes" id="UP000398389">
    <property type="component" value="Unassembled WGS sequence"/>
</dbReference>
<comment type="catalytic activity">
    <reaction evidence="11">
        <text>N(6)-hydroxy-dATP + H2O = N(6)-hydroxy-dAMP + diphosphate + H(+)</text>
        <dbReference type="Rhea" id="RHEA:83971"/>
        <dbReference type="ChEBI" id="CHEBI:15377"/>
        <dbReference type="ChEBI" id="CHEBI:15378"/>
        <dbReference type="ChEBI" id="CHEBI:33019"/>
        <dbReference type="ChEBI" id="CHEBI:233529"/>
        <dbReference type="ChEBI" id="CHEBI:233530"/>
    </reaction>
    <physiologicalReaction direction="left-to-right" evidence="11">
        <dbReference type="Rhea" id="RHEA:83972"/>
    </physiologicalReaction>
</comment>
<comment type="subunit">
    <text evidence="12">Homodimer.</text>
</comment>
<evidence type="ECO:0000256" key="1">
    <source>
        <dbReference type="ARBA" id="ARBA00008023"/>
    </source>
</evidence>
<evidence type="ECO:0000313" key="15">
    <source>
        <dbReference type="Proteomes" id="UP000398389"/>
    </source>
</evidence>
<dbReference type="EMBL" id="CABVLU010000002">
    <property type="protein sequence ID" value="VVT49230.1"/>
    <property type="molecule type" value="Genomic_DNA"/>
</dbReference>
<organism evidence="14 15">
    <name type="scientific">Magnusiomyces paraingens</name>
    <dbReference type="NCBI Taxonomy" id="2606893"/>
    <lineage>
        <taxon>Eukaryota</taxon>
        <taxon>Fungi</taxon>
        <taxon>Dikarya</taxon>
        <taxon>Ascomycota</taxon>
        <taxon>Saccharomycotina</taxon>
        <taxon>Dipodascomycetes</taxon>
        <taxon>Dipodascales</taxon>
        <taxon>Dipodascaceae</taxon>
        <taxon>Magnusiomyces</taxon>
    </lineage>
</organism>
<feature type="binding site" evidence="12">
    <location>
        <begin position="10"/>
        <end position="15"/>
    </location>
    <ligand>
        <name>ITP</name>
        <dbReference type="ChEBI" id="CHEBI:61402"/>
    </ligand>
</feature>
<comment type="subcellular location">
    <subcellularLocation>
        <location evidence="12">Cytoplasm</location>
    </subcellularLocation>
    <subcellularLocation>
        <location evidence="12">Nucleus</location>
    </subcellularLocation>
</comment>
<dbReference type="Pfam" id="PF01725">
    <property type="entry name" value="Ham1p_like"/>
    <property type="match status" value="1"/>
</dbReference>
<feature type="binding site" evidence="12">
    <location>
        <position position="41"/>
    </location>
    <ligand>
        <name>Mg(2+)</name>
        <dbReference type="ChEBI" id="CHEBI:18420"/>
    </ligand>
</feature>
<comment type="catalytic activity">
    <reaction evidence="10">
        <text>dITP + H2O = dIMP + diphosphate + H(+)</text>
        <dbReference type="Rhea" id="RHEA:28342"/>
        <dbReference type="ChEBI" id="CHEBI:15377"/>
        <dbReference type="ChEBI" id="CHEBI:15378"/>
        <dbReference type="ChEBI" id="CHEBI:33019"/>
        <dbReference type="ChEBI" id="CHEBI:61194"/>
        <dbReference type="ChEBI" id="CHEBI:61382"/>
        <dbReference type="EC" id="3.6.1.66"/>
    </reaction>
    <physiologicalReaction direction="left-to-right" evidence="10">
        <dbReference type="Rhea" id="RHEA:28343"/>
    </physiologicalReaction>
</comment>
<dbReference type="HAMAP" id="MF_03148">
    <property type="entry name" value="HAM1_NTPase"/>
    <property type="match status" value="1"/>
</dbReference>
<keyword evidence="12" id="KW-0464">Manganese</keyword>
<keyword evidence="4 12" id="KW-0547">Nucleotide-binding</keyword>
<comment type="similarity">
    <text evidence="1 12 13">Belongs to the HAM1 NTPase family.</text>
</comment>
<name>A0A5E8BER8_9ASCO</name>
<evidence type="ECO:0000256" key="4">
    <source>
        <dbReference type="ARBA" id="ARBA00022741"/>
    </source>
</evidence>
<dbReference type="Gene3D" id="3.90.950.10">
    <property type="match status" value="1"/>
</dbReference>
<evidence type="ECO:0000256" key="10">
    <source>
        <dbReference type="ARBA" id="ARBA00093255"/>
    </source>
</evidence>
<dbReference type="InterPro" id="IPR002637">
    <property type="entry name" value="RdgB/HAM1"/>
</dbReference>
<dbReference type="InterPro" id="IPR029001">
    <property type="entry name" value="ITPase-like_fam"/>
</dbReference>
<evidence type="ECO:0000256" key="7">
    <source>
        <dbReference type="ARBA" id="ARBA00023080"/>
    </source>
</evidence>
<feature type="binding site" evidence="12">
    <location>
        <begin position="69"/>
        <end position="70"/>
    </location>
    <ligand>
        <name>ITP</name>
        <dbReference type="ChEBI" id="CHEBI:61402"/>
    </ligand>
</feature>
<dbReference type="FunFam" id="3.90.950.10:FF:000003">
    <property type="entry name" value="Inosine triphosphate pyrophosphatase"/>
    <property type="match status" value="1"/>
</dbReference>
<dbReference type="GO" id="GO:0009204">
    <property type="term" value="P:deoxyribonucleoside triphosphate catabolic process"/>
    <property type="evidence" value="ECO:0007669"/>
    <property type="project" value="UniProtKB-UniRule"/>
</dbReference>